<dbReference type="InterPro" id="IPR014729">
    <property type="entry name" value="Rossmann-like_a/b/a_fold"/>
</dbReference>
<protein>
    <submittedName>
        <fullName evidence="3">Universal stress protein</fullName>
    </submittedName>
</protein>
<organism evidence="3">
    <name type="scientific">Kribbella sp. HUAS MG21</name>
    <dbReference type="NCBI Taxonomy" id="3160966"/>
    <lineage>
        <taxon>Bacteria</taxon>
        <taxon>Bacillati</taxon>
        <taxon>Actinomycetota</taxon>
        <taxon>Actinomycetes</taxon>
        <taxon>Propionibacteriales</taxon>
        <taxon>Kribbellaceae</taxon>
        <taxon>Kribbella</taxon>
    </lineage>
</organism>
<sequence length="289" mass="31436">MKPVIHVGVDGSWRDTGALEWALQESLLRREPLQVVHVVDDKPRHAPGWEPAAVDDASMELVSDVQKYLDDSPGTLDNEADLLVGPPARRLAQAAADSRMLVVGRRGMGTFKRLLIGSTSEAVVVQSTVPAVVVPEHWKPSDHAGPVLVALDDDNDSTAVLEFAIAEATERGLPIRLVHVWDLPAMYSWDAMNVAGLGAEWADNAERNFDKVVAECRRRFPDQTFEVDVRRGHPVDGIVTSAEESDAQLLVVGTRHHTRVASFLLGSVTRGVLHHAPCPLAVVPATRTS</sequence>
<dbReference type="PRINTS" id="PR01438">
    <property type="entry name" value="UNVRSLSTRESS"/>
</dbReference>
<evidence type="ECO:0000313" key="3">
    <source>
        <dbReference type="EMBL" id="XBV22886.1"/>
    </source>
</evidence>
<dbReference type="Gene3D" id="3.40.50.620">
    <property type="entry name" value="HUPs"/>
    <property type="match status" value="2"/>
</dbReference>
<dbReference type="CDD" id="cd00293">
    <property type="entry name" value="USP-like"/>
    <property type="match status" value="2"/>
</dbReference>
<gene>
    <name evidence="3" type="ORF">ABN611_30505</name>
</gene>
<dbReference type="RefSeq" id="WP_350275725.1">
    <property type="nucleotide sequence ID" value="NZ_CP158165.1"/>
</dbReference>
<accession>A0AAU7T891</accession>
<dbReference type="SUPFAM" id="SSF52402">
    <property type="entry name" value="Adenine nucleotide alpha hydrolases-like"/>
    <property type="match status" value="2"/>
</dbReference>
<name>A0AAU7T891_9ACTN</name>
<feature type="domain" description="UspA" evidence="2">
    <location>
        <begin position="5"/>
        <end position="135"/>
    </location>
</feature>
<dbReference type="EMBL" id="CP158165">
    <property type="protein sequence ID" value="XBV22886.1"/>
    <property type="molecule type" value="Genomic_DNA"/>
</dbReference>
<reference evidence="3" key="1">
    <citation type="submission" date="2024-06" db="EMBL/GenBank/DDBJ databases">
        <title>Kribbella sp. strain HUAS MG21 genome sequences.</title>
        <authorList>
            <person name="Mo P."/>
        </authorList>
    </citation>
    <scope>NUCLEOTIDE SEQUENCE</scope>
    <source>
        <strain evidence="3">HUAS MG21</strain>
    </source>
</reference>
<dbReference type="Pfam" id="PF00582">
    <property type="entry name" value="Usp"/>
    <property type="match status" value="2"/>
</dbReference>
<dbReference type="InterPro" id="IPR006016">
    <property type="entry name" value="UspA"/>
</dbReference>
<dbReference type="PANTHER" id="PTHR46268">
    <property type="entry name" value="STRESS RESPONSE PROTEIN NHAX"/>
    <property type="match status" value="1"/>
</dbReference>
<dbReference type="InterPro" id="IPR006015">
    <property type="entry name" value="Universal_stress_UspA"/>
</dbReference>
<dbReference type="AlphaFoldDB" id="A0AAU7T891"/>
<evidence type="ECO:0000256" key="1">
    <source>
        <dbReference type="ARBA" id="ARBA00008791"/>
    </source>
</evidence>
<feature type="domain" description="UspA" evidence="2">
    <location>
        <begin position="146"/>
        <end position="284"/>
    </location>
</feature>
<dbReference type="PANTHER" id="PTHR46268:SF6">
    <property type="entry name" value="UNIVERSAL STRESS PROTEIN UP12"/>
    <property type="match status" value="1"/>
</dbReference>
<evidence type="ECO:0000259" key="2">
    <source>
        <dbReference type="Pfam" id="PF00582"/>
    </source>
</evidence>
<comment type="similarity">
    <text evidence="1">Belongs to the universal stress protein A family.</text>
</comment>
<proteinExistence type="inferred from homology"/>